<keyword evidence="1" id="KW-1133">Transmembrane helix</keyword>
<evidence type="ECO:0000313" key="4">
    <source>
        <dbReference type="Proteomes" id="UP000591071"/>
    </source>
</evidence>
<evidence type="ECO:0000313" key="5">
    <source>
        <dbReference type="Proteomes" id="UP001605989"/>
    </source>
</evidence>
<dbReference type="InterPro" id="IPR018710">
    <property type="entry name" value="DUF2232"/>
</dbReference>
<comment type="caution">
    <text evidence="3">The sequence shown here is derived from an EMBL/GenBank/DDBJ whole genome shotgun (WGS) entry which is preliminary data.</text>
</comment>
<keyword evidence="1" id="KW-0472">Membrane</keyword>
<feature type="transmembrane region" description="Helical" evidence="1">
    <location>
        <begin position="173"/>
        <end position="193"/>
    </location>
</feature>
<feature type="transmembrane region" description="Helical" evidence="1">
    <location>
        <begin position="103"/>
        <end position="125"/>
    </location>
</feature>
<evidence type="ECO:0000313" key="2">
    <source>
        <dbReference type="EMBL" id="MFG6272769.1"/>
    </source>
</evidence>
<dbReference type="OrthoDB" id="2987886at2"/>
<dbReference type="PANTHER" id="PTHR41324:SF1">
    <property type="entry name" value="DUF2232 DOMAIN-CONTAINING PROTEIN"/>
    <property type="match status" value="1"/>
</dbReference>
<proteinExistence type="predicted"/>
<dbReference type="EMBL" id="JABAFG010000001">
    <property type="protein sequence ID" value="NME27048.1"/>
    <property type="molecule type" value="Genomic_DNA"/>
</dbReference>
<protein>
    <submittedName>
        <fullName evidence="3">DUF2232 domain-containing protein</fullName>
    </submittedName>
</protein>
<dbReference type="Proteomes" id="UP001605989">
    <property type="component" value="Unassembled WGS sequence"/>
</dbReference>
<feature type="transmembrane region" description="Helical" evidence="1">
    <location>
        <begin position="6"/>
        <end position="25"/>
    </location>
</feature>
<accession>A0A848BQB6</accession>
<feature type="transmembrane region" description="Helical" evidence="1">
    <location>
        <begin position="65"/>
        <end position="91"/>
    </location>
</feature>
<dbReference type="KEGG" id="mhw:ACT01_03740"/>
<dbReference type="AlphaFoldDB" id="A0A848BQB6"/>
<dbReference type="Proteomes" id="UP000591071">
    <property type="component" value="Unassembled WGS sequence"/>
</dbReference>
<sequence length="318" mass="35054">MEQTRAGYWTAGVFFAALLLIMALLAPLVPGLPFIGALILIFYLPVLCVQYGLPVALLLAAGPVLVLAFMASPVLAALQWGIPAVMAFAVGTGYSRRIAPLRIFGFVAGGIIALALLACLGVTVIGKVPLYDMLQQIVNQAADEAVAYYIQSNPASAQVVAVHQEVEMLKKTIPVMIPLQVCMGILMTVYLQIRITQPVLARKGYNILPFPPIRLWEIPRAMVYLYILAMVMKYWGTSRHIDWLNILAVNADQLASFFICIEGLAFILYLLQHRLVLKSGSQAMIVILVLFVPIFQIVAFIFGLADMLLNYRKKREAM</sequence>
<dbReference type="PANTHER" id="PTHR41324">
    <property type="entry name" value="MEMBRANE PROTEIN-RELATED"/>
    <property type="match status" value="1"/>
</dbReference>
<name>A0A848BQB6_9FIRM</name>
<evidence type="ECO:0000313" key="3">
    <source>
        <dbReference type="EMBL" id="NME27048.1"/>
    </source>
</evidence>
<feature type="transmembrane region" description="Helical" evidence="1">
    <location>
        <begin position="283"/>
        <end position="305"/>
    </location>
</feature>
<dbReference type="EMBL" id="JBIEKR010000004">
    <property type="protein sequence ID" value="MFG6272769.1"/>
    <property type="molecule type" value="Genomic_DNA"/>
</dbReference>
<reference evidence="2 5" key="2">
    <citation type="submission" date="2024-10" db="EMBL/GenBank/DDBJ databases">
        <authorList>
            <person name="Sang B.-I."/>
            <person name="Prabhaharan D."/>
        </authorList>
    </citation>
    <scope>NUCLEOTIDE SEQUENCE [LARGE SCALE GENOMIC DNA]</scope>
    <source>
        <strain evidence="2 5">MH</strain>
    </source>
</reference>
<feature type="transmembrane region" description="Helical" evidence="1">
    <location>
        <begin position="254"/>
        <end position="271"/>
    </location>
</feature>
<gene>
    <name evidence="2" type="ORF">ACGTZG_06150</name>
    <name evidence="3" type="ORF">HF872_00190</name>
</gene>
<organism evidence="3 4">
    <name type="scientific">Megasphaera hexanoica</name>
    <dbReference type="NCBI Taxonomy" id="1675036"/>
    <lineage>
        <taxon>Bacteria</taxon>
        <taxon>Bacillati</taxon>
        <taxon>Bacillota</taxon>
        <taxon>Negativicutes</taxon>
        <taxon>Veillonellales</taxon>
        <taxon>Veillonellaceae</taxon>
        <taxon>Megasphaera</taxon>
    </lineage>
</organism>
<evidence type="ECO:0000256" key="1">
    <source>
        <dbReference type="SAM" id="Phobius"/>
    </source>
</evidence>
<dbReference type="Pfam" id="PF09991">
    <property type="entry name" value="DUF2232"/>
    <property type="match status" value="1"/>
</dbReference>
<reference evidence="3 4" key="1">
    <citation type="submission" date="2020-04" db="EMBL/GenBank/DDBJ databases">
        <authorList>
            <person name="Hitch T.C.A."/>
            <person name="Wylensek D."/>
            <person name="Clavel T."/>
        </authorList>
    </citation>
    <scope>NUCLEOTIDE SEQUENCE [LARGE SCALE GENOMIC DNA]</scope>
    <source>
        <strain evidence="3 4">Oil-RF-744-FAT-WT-6-1</strain>
    </source>
</reference>
<keyword evidence="5" id="KW-1185">Reference proteome</keyword>
<keyword evidence="1" id="KW-0812">Transmembrane</keyword>
<dbReference type="RefSeq" id="WP_059077017.1">
    <property type="nucleotide sequence ID" value="NZ_CP011940.1"/>
</dbReference>
<feature type="transmembrane region" description="Helical" evidence="1">
    <location>
        <begin position="214"/>
        <end position="234"/>
    </location>
</feature>
<feature type="transmembrane region" description="Helical" evidence="1">
    <location>
        <begin position="32"/>
        <end position="53"/>
    </location>
</feature>